<dbReference type="GO" id="GO:0070365">
    <property type="term" value="P:hepatocyte differentiation"/>
    <property type="evidence" value="ECO:0007669"/>
    <property type="project" value="UniProtKB-ARBA"/>
</dbReference>
<feature type="domain" description="Prospero" evidence="8">
    <location>
        <begin position="621"/>
        <end position="775"/>
    </location>
</feature>
<feature type="region of interest" description="Disordered" evidence="7">
    <location>
        <begin position="319"/>
        <end position="354"/>
    </location>
</feature>
<evidence type="ECO:0000256" key="4">
    <source>
        <dbReference type="ARBA" id="ARBA00023155"/>
    </source>
</evidence>
<dbReference type="GO" id="GO:0070309">
    <property type="term" value="P:lens fiber cell morphogenesis"/>
    <property type="evidence" value="ECO:0007669"/>
    <property type="project" value="UniProtKB-ARBA"/>
</dbReference>
<dbReference type="GO" id="GO:0031016">
    <property type="term" value="P:pancreas development"/>
    <property type="evidence" value="ECO:0007669"/>
    <property type="project" value="UniProtKB-ARBA"/>
</dbReference>
<evidence type="ECO:0000313" key="10">
    <source>
        <dbReference type="Proteomes" id="UP000327493"/>
    </source>
</evidence>
<keyword evidence="5" id="KW-0804">Transcription</keyword>
<dbReference type="AlphaFoldDB" id="A0A5J5CNB2"/>
<accession>A0A5J5CNB2</accession>
<evidence type="ECO:0000256" key="7">
    <source>
        <dbReference type="SAM" id="MobiDB-lite"/>
    </source>
</evidence>
<dbReference type="GO" id="GO:0060042">
    <property type="term" value="P:retina morphogenesis in camera-type eye"/>
    <property type="evidence" value="ECO:0007669"/>
    <property type="project" value="UniProtKB-ARBA"/>
</dbReference>
<dbReference type="SUPFAM" id="SSF46689">
    <property type="entry name" value="Homeodomain-like"/>
    <property type="match status" value="1"/>
</dbReference>
<dbReference type="GO" id="GO:0000978">
    <property type="term" value="F:RNA polymerase II cis-regulatory region sequence-specific DNA binding"/>
    <property type="evidence" value="ECO:0007669"/>
    <property type="project" value="TreeGrafter"/>
</dbReference>
<feature type="compositionally biased region" description="Polar residues" evidence="7">
    <location>
        <begin position="436"/>
        <end position="445"/>
    </location>
</feature>
<dbReference type="InterPro" id="IPR023082">
    <property type="entry name" value="Homeo_prospero_dom"/>
</dbReference>
<keyword evidence="10" id="KW-1185">Reference proteome</keyword>
<keyword evidence="3" id="KW-0238">DNA-binding</keyword>
<feature type="region of interest" description="Disordered" evidence="7">
    <location>
        <begin position="168"/>
        <end position="202"/>
    </location>
</feature>
<dbReference type="GO" id="GO:0048646">
    <property type="term" value="P:anatomical structure formation involved in morphogenesis"/>
    <property type="evidence" value="ECO:0007669"/>
    <property type="project" value="UniProtKB-ARBA"/>
</dbReference>
<dbReference type="PANTHER" id="PTHR12198">
    <property type="entry name" value="HOMEOBOX PROTEIN PROSPERO/PROX-1/CEH-26"/>
    <property type="match status" value="1"/>
</dbReference>
<dbReference type="GO" id="GO:0001945">
    <property type="term" value="P:lymph vessel development"/>
    <property type="evidence" value="ECO:0007669"/>
    <property type="project" value="UniProtKB-ARBA"/>
</dbReference>
<dbReference type="Proteomes" id="UP000327493">
    <property type="component" value="Chromosome 20"/>
</dbReference>
<feature type="region of interest" description="Disordered" evidence="7">
    <location>
        <begin position="223"/>
        <end position="287"/>
    </location>
</feature>
<dbReference type="Pfam" id="PF05044">
    <property type="entry name" value="HPD"/>
    <property type="match status" value="1"/>
</dbReference>
<name>A0A5J5CNB2_9PERO</name>
<dbReference type="GO" id="GO:0048598">
    <property type="term" value="P:embryonic morphogenesis"/>
    <property type="evidence" value="ECO:0007669"/>
    <property type="project" value="UniProtKB-ARBA"/>
</dbReference>
<dbReference type="InterPro" id="IPR037131">
    <property type="entry name" value="Homeo_prospero_dom_sf"/>
</dbReference>
<evidence type="ECO:0000256" key="1">
    <source>
        <dbReference type="ARBA" id="ARBA00004123"/>
    </source>
</evidence>
<dbReference type="GO" id="GO:0005634">
    <property type="term" value="C:nucleus"/>
    <property type="evidence" value="ECO:0007669"/>
    <property type="project" value="UniProtKB-SubCell"/>
</dbReference>
<feature type="compositionally biased region" description="Basic and acidic residues" evidence="7">
    <location>
        <begin position="320"/>
        <end position="338"/>
    </location>
</feature>
<dbReference type="EMBL" id="VOFY01000020">
    <property type="protein sequence ID" value="KAA8582263.1"/>
    <property type="molecule type" value="Genomic_DNA"/>
</dbReference>
<dbReference type="InterPro" id="IPR009057">
    <property type="entry name" value="Homeodomain-like_sf"/>
</dbReference>
<dbReference type="GO" id="GO:0000981">
    <property type="term" value="F:DNA-binding transcription factor activity, RNA polymerase II-specific"/>
    <property type="evidence" value="ECO:0007669"/>
    <property type="project" value="TreeGrafter"/>
</dbReference>
<sequence length="775" mass="87581">MAPPQLRLMPRLSCSATAHLTVCAGHQLGSTSQRNSARMQLTLPKNSSLEFSGLSREVLLTLTHAFTVQLTARLILAFLHNSVCKTRVAVSMNLSLPDQNMHNSSEGCLEDDKPDVMLPCFRRNMYDEPLASYSSGSIISQLLRKTIHNKRALDESHFYLSSSTAADSGQEDQCSVSSKDSTVEAASPSGHVSTGASLEGEHPMTDHLQAKRARVENIIRVMAGSPNSRQHGESERSDTDARDAREAREAYRENKRKQRLPQHQEHSVGGPANRRPGSSSSDNCNNKDEECHKLKEQLHSMQRLLRQLQEKFLQVYNQEDPEHNDRDEREVSVDHDTVGDSTEPRYVSTEDDFERKNSRVTAECKDRTKVVGDLLHQRESQNLQETLKQELSRAVNDCVDKVFKKVSSTGLDLSPQQRMCSSPEMQLSMGADRKSQQVGSTQEQSHAGEAAVKPCSLEFYEHSEAQSPQDQTEALSLVVRKPAVTPLSSVTPTVKRPYPVHQTPFQFNYSTPLHDSQILEHLLKYRPHSNFGGLPCMPPSMDRTSPDSVDLPWDTIAMRSKVTSSHLGHHPRPSALGAVTVDNLCLPHVKIECGELQSMAERNPYMSLNISFHLKEIFRAREGLTPSHLKKAKLMFFYTRYPSSNVLKTFFPDVKFNRCITSQLIKWFSNFREFYYIQMEKFARQAIVDGISDVKDMTVSRDSELFRALNMHYNKANDFHVPDRFLEVSEITLHEFYSAISAAKDSDPSWKKAIYKVICKLDSDVPDEFKTSSYL</sequence>
<feature type="compositionally biased region" description="Polar residues" evidence="7">
    <location>
        <begin position="168"/>
        <end position="180"/>
    </location>
</feature>
<comment type="caution">
    <text evidence="9">The sequence shown here is derived from an EMBL/GenBank/DDBJ whole genome shotgun (WGS) entry which is preliminary data.</text>
</comment>
<feature type="region of interest" description="Disordered" evidence="7">
    <location>
        <begin position="428"/>
        <end position="448"/>
    </location>
</feature>
<keyword evidence="6" id="KW-0539">Nucleus</keyword>
<feature type="compositionally biased region" description="Basic and acidic residues" evidence="7">
    <location>
        <begin position="230"/>
        <end position="253"/>
    </location>
</feature>
<proteinExistence type="predicted"/>
<comment type="subcellular location">
    <subcellularLocation>
        <location evidence="1">Nucleus</location>
    </subcellularLocation>
</comment>
<dbReference type="GO" id="GO:0007417">
    <property type="term" value="P:central nervous system development"/>
    <property type="evidence" value="ECO:0007669"/>
    <property type="project" value="UniProtKB-ARBA"/>
</dbReference>
<evidence type="ECO:0000256" key="6">
    <source>
        <dbReference type="ARBA" id="ARBA00023242"/>
    </source>
</evidence>
<dbReference type="PROSITE" id="PS51818">
    <property type="entry name" value="HOMEO_PROSPERO"/>
    <property type="match status" value="1"/>
</dbReference>
<organism evidence="9 10">
    <name type="scientific">Etheostoma spectabile</name>
    <name type="common">orangethroat darter</name>
    <dbReference type="NCBI Taxonomy" id="54343"/>
    <lineage>
        <taxon>Eukaryota</taxon>
        <taxon>Metazoa</taxon>
        <taxon>Chordata</taxon>
        <taxon>Craniata</taxon>
        <taxon>Vertebrata</taxon>
        <taxon>Euteleostomi</taxon>
        <taxon>Actinopterygii</taxon>
        <taxon>Neopterygii</taxon>
        <taxon>Teleostei</taxon>
        <taxon>Neoteleostei</taxon>
        <taxon>Acanthomorphata</taxon>
        <taxon>Eupercaria</taxon>
        <taxon>Perciformes</taxon>
        <taxon>Percoidei</taxon>
        <taxon>Percidae</taxon>
        <taxon>Etheostomatinae</taxon>
        <taxon>Etheostoma</taxon>
    </lineage>
</organism>
<evidence type="ECO:0000256" key="2">
    <source>
        <dbReference type="ARBA" id="ARBA00023015"/>
    </source>
</evidence>
<dbReference type="GO" id="GO:0035295">
    <property type="term" value="P:tube development"/>
    <property type="evidence" value="ECO:0007669"/>
    <property type="project" value="UniProtKB-ARBA"/>
</dbReference>
<evidence type="ECO:0000256" key="3">
    <source>
        <dbReference type="ARBA" id="ARBA00023125"/>
    </source>
</evidence>
<dbReference type="PANTHER" id="PTHR12198:SF9">
    <property type="entry name" value="PROSPERO HOMEOBOX PROTEIN 2"/>
    <property type="match status" value="1"/>
</dbReference>
<reference evidence="9 10" key="1">
    <citation type="submission" date="2019-08" db="EMBL/GenBank/DDBJ databases">
        <title>A chromosome-level genome assembly, high-density linkage maps, and genome scans reveal the genomic architecture of hybrid incompatibilities underlying speciation via character displacement in darters (Percidae: Etheostominae).</title>
        <authorList>
            <person name="Moran R.L."/>
            <person name="Catchen J.M."/>
            <person name="Fuller R.C."/>
        </authorList>
    </citation>
    <scope>NUCLEOTIDE SEQUENCE [LARGE SCALE GENOMIC DNA]</scope>
    <source>
        <strain evidence="9">EspeVRDwgs_2016</strain>
        <tissue evidence="9">Muscle</tissue>
    </source>
</reference>
<dbReference type="Gene3D" id="1.10.10.500">
    <property type="entry name" value="Homeo-prospero domain"/>
    <property type="match status" value="1"/>
</dbReference>
<protein>
    <recommendedName>
        <fullName evidence="8">Prospero domain-containing protein</fullName>
    </recommendedName>
</protein>
<evidence type="ECO:0000259" key="8">
    <source>
        <dbReference type="PROSITE" id="PS51818"/>
    </source>
</evidence>
<evidence type="ECO:0000313" key="9">
    <source>
        <dbReference type="EMBL" id="KAA8582263.1"/>
    </source>
</evidence>
<keyword evidence="4" id="KW-0371">Homeobox</keyword>
<evidence type="ECO:0000256" key="5">
    <source>
        <dbReference type="ARBA" id="ARBA00023163"/>
    </source>
</evidence>
<dbReference type="GO" id="GO:0005737">
    <property type="term" value="C:cytoplasm"/>
    <property type="evidence" value="ECO:0007669"/>
    <property type="project" value="UniProtKB-ARBA"/>
</dbReference>
<dbReference type="FunFam" id="1.10.10.500:FF:000001">
    <property type="entry name" value="Prospero homeobox protein 1"/>
    <property type="match status" value="1"/>
</dbReference>
<keyword evidence="2" id="KW-0805">Transcription regulation</keyword>
<dbReference type="InterPro" id="IPR039350">
    <property type="entry name" value="Prospero_homeodomain"/>
</dbReference>
<gene>
    <name evidence="9" type="ORF">FQN60_009003</name>
</gene>